<evidence type="ECO:0000256" key="1">
    <source>
        <dbReference type="ARBA" id="ARBA00004117"/>
    </source>
</evidence>
<keyword evidence="8" id="KW-0472">Membrane</keyword>
<dbReference type="InterPro" id="IPR028976">
    <property type="entry name" value="CheC-like_sf"/>
</dbReference>
<dbReference type="GO" id="GO:0050918">
    <property type="term" value="P:positive chemotaxis"/>
    <property type="evidence" value="ECO:0007669"/>
    <property type="project" value="TreeGrafter"/>
</dbReference>
<comment type="subcellular location">
    <subcellularLocation>
        <location evidence="1">Bacterial flagellum basal body</location>
    </subcellularLocation>
    <subcellularLocation>
        <location evidence="2">Cell membrane</location>
        <topology evidence="2">Peripheral membrane protein</topology>
    </subcellularLocation>
</comment>
<evidence type="ECO:0000256" key="2">
    <source>
        <dbReference type="ARBA" id="ARBA00004202"/>
    </source>
</evidence>
<dbReference type="CDD" id="cd17908">
    <property type="entry name" value="FliM"/>
    <property type="match status" value="1"/>
</dbReference>
<comment type="similarity">
    <text evidence="3">Belongs to the FliM family.</text>
</comment>
<dbReference type="SUPFAM" id="SSF101801">
    <property type="entry name" value="Surface presentation of antigens (SPOA)"/>
    <property type="match status" value="1"/>
</dbReference>
<dbReference type="GO" id="GO:0009425">
    <property type="term" value="C:bacterial-type flagellum basal body"/>
    <property type="evidence" value="ECO:0007669"/>
    <property type="project" value="UniProtKB-SubCell"/>
</dbReference>
<protein>
    <recommendedName>
        <fullName evidence="4">Flagellar motor switch protein FliM</fullName>
    </recommendedName>
</protein>
<dbReference type="EMBL" id="UINC01021459">
    <property type="protein sequence ID" value="SVA89039.1"/>
    <property type="molecule type" value="Genomic_DNA"/>
</dbReference>
<dbReference type="InterPro" id="IPR036429">
    <property type="entry name" value="SpoA-like_sf"/>
</dbReference>
<dbReference type="InterPro" id="IPR001543">
    <property type="entry name" value="FliN-like_C"/>
</dbReference>
<dbReference type="InterPro" id="IPR001689">
    <property type="entry name" value="Flag_FliM"/>
</dbReference>
<feature type="domain" description="Flagellar motor switch protein FliN-like C-terminal" evidence="10">
    <location>
        <begin position="255"/>
        <end position="320"/>
    </location>
</feature>
<reference evidence="11" key="1">
    <citation type="submission" date="2018-05" db="EMBL/GenBank/DDBJ databases">
        <authorList>
            <person name="Lanie J.A."/>
            <person name="Ng W.-L."/>
            <person name="Kazmierczak K.M."/>
            <person name="Andrzejewski T.M."/>
            <person name="Davidsen T.M."/>
            <person name="Wayne K.J."/>
            <person name="Tettelin H."/>
            <person name="Glass J.I."/>
            <person name="Rusch D."/>
            <person name="Podicherti R."/>
            <person name="Tsui H.-C.T."/>
            <person name="Winkler M.E."/>
        </authorList>
    </citation>
    <scope>NUCLEOTIDE SEQUENCE</scope>
</reference>
<evidence type="ECO:0000256" key="7">
    <source>
        <dbReference type="ARBA" id="ARBA00022779"/>
    </source>
</evidence>
<keyword evidence="9" id="KW-0975">Bacterial flagellum</keyword>
<dbReference type="SUPFAM" id="SSF103039">
    <property type="entry name" value="CheC-like"/>
    <property type="match status" value="1"/>
</dbReference>
<dbReference type="Gene3D" id="2.30.330.10">
    <property type="entry name" value="SpoA-like"/>
    <property type="match status" value="1"/>
</dbReference>
<dbReference type="PRINTS" id="PR00955">
    <property type="entry name" value="FLGMOTORFLIM"/>
</dbReference>
<dbReference type="GO" id="GO:0005886">
    <property type="term" value="C:plasma membrane"/>
    <property type="evidence" value="ECO:0007669"/>
    <property type="project" value="UniProtKB-SubCell"/>
</dbReference>
<keyword evidence="7" id="KW-0283">Flagellar rotation</keyword>
<dbReference type="Pfam" id="PF02154">
    <property type="entry name" value="FliM"/>
    <property type="match status" value="1"/>
</dbReference>
<evidence type="ECO:0000256" key="8">
    <source>
        <dbReference type="ARBA" id="ARBA00023136"/>
    </source>
</evidence>
<name>A0A381ZIM2_9ZZZZ</name>
<evidence type="ECO:0000256" key="6">
    <source>
        <dbReference type="ARBA" id="ARBA00022500"/>
    </source>
</evidence>
<gene>
    <name evidence="11" type="ORF">METZ01_LOCUS141893</name>
</gene>
<evidence type="ECO:0000256" key="9">
    <source>
        <dbReference type="ARBA" id="ARBA00023143"/>
    </source>
</evidence>
<proteinExistence type="inferred from homology"/>
<dbReference type="PANTHER" id="PTHR30034:SF6">
    <property type="entry name" value="YOP PROTEINS TRANSLOCATION PROTEIN Q"/>
    <property type="match status" value="1"/>
</dbReference>
<dbReference type="Pfam" id="PF01052">
    <property type="entry name" value="FliMN_C"/>
    <property type="match status" value="1"/>
</dbReference>
<evidence type="ECO:0000256" key="3">
    <source>
        <dbReference type="ARBA" id="ARBA00011049"/>
    </source>
</evidence>
<dbReference type="AlphaFoldDB" id="A0A381ZIM2"/>
<sequence>MSDNNEPLLSSDELSAIQEMVDSGEFEQEPFNVNLEAEAFSVARNEENLGVSYGALTQINERFHRFFRTRMLTELDYNPRLSVATPQLMKYSEYIRSVASPSSINVIELEPLKGEALIIVHPQVVFSCLDNWYGGQARSLVVGDERGFTANENAIIDRLCELMFKSTVEAWSPYVAIGINLVNRDINPLFANIAGDDESVVVNRFLIRLRDEDTEPYIDIVYTYRSLNLQRDLLSSRIQTQEADQKWLDRLNATISEVDFDMYVRGGNLELSVDQLMNLKVGEVLSFNPPDVAEINVNDFPLYNATVGEAGKKVAVQIVDNVYEEDI</sequence>
<dbReference type="Gene3D" id="3.40.1550.10">
    <property type="entry name" value="CheC-like"/>
    <property type="match status" value="1"/>
</dbReference>
<evidence type="ECO:0000256" key="4">
    <source>
        <dbReference type="ARBA" id="ARBA00021898"/>
    </source>
</evidence>
<dbReference type="PANTHER" id="PTHR30034">
    <property type="entry name" value="FLAGELLAR MOTOR SWITCH PROTEIN FLIM"/>
    <property type="match status" value="1"/>
</dbReference>
<keyword evidence="6" id="KW-0145">Chemotaxis</keyword>
<evidence type="ECO:0000256" key="5">
    <source>
        <dbReference type="ARBA" id="ARBA00022475"/>
    </source>
</evidence>
<evidence type="ECO:0000259" key="10">
    <source>
        <dbReference type="Pfam" id="PF01052"/>
    </source>
</evidence>
<dbReference type="GO" id="GO:0071978">
    <property type="term" value="P:bacterial-type flagellum-dependent swarming motility"/>
    <property type="evidence" value="ECO:0007669"/>
    <property type="project" value="TreeGrafter"/>
</dbReference>
<organism evidence="11">
    <name type="scientific">marine metagenome</name>
    <dbReference type="NCBI Taxonomy" id="408172"/>
    <lineage>
        <taxon>unclassified sequences</taxon>
        <taxon>metagenomes</taxon>
        <taxon>ecological metagenomes</taxon>
    </lineage>
</organism>
<dbReference type="GO" id="GO:0003774">
    <property type="term" value="F:cytoskeletal motor activity"/>
    <property type="evidence" value="ECO:0007669"/>
    <property type="project" value="InterPro"/>
</dbReference>
<accession>A0A381ZIM2</accession>
<keyword evidence="5" id="KW-1003">Cell membrane</keyword>
<evidence type="ECO:0000313" key="11">
    <source>
        <dbReference type="EMBL" id="SVA89039.1"/>
    </source>
</evidence>